<dbReference type="InterPro" id="IPR024702">
    <property type="entry name" value="Uncharacterised_YmfJ"/>
</dbReference>
<dbReference type="RefSeq" id="WP_190238836.1">
    <property type="nucleotide sequence ID" value="NZ_QFGA01000001.1"/>
</dbReference>
<dbReference type="InterPro" id="IPR038292">
    <property type="entry name" value="YmfJ/YflH_sf"/>
</dbReference>
<name>A0A4Y7RCT7_9FIRM</name>
<dbReference type="InterPro" id="IPR021637">
    <property type="entry name" value="DUF3243"/>
</dbReference>
<dbReference type="Gene3D" id="1.10.760.20">
    <property type="entry name" value="Protein of unknown function DUF3243"/>
    <property type="match status" value="1"/>
</dbReference>
<proteinExistence type="predicted"/>
<evidence type="ECO:0000313" key="1">
    <source>
        <dbReference type="EMBL" id="TEB06642.1"/>
    </source>
</evidence>
<sequence>MEIETSWHDWKKTLGQAVNTAEFVGMSDQTINKIAYRLGNFFANNFDPANREQRLLKELWEAGGEDEKRSLAKMIAKLAERDVKH</sequence>
<gene>
    <name evidence="1" type="ORF">Psch_00174</name>
</gene>
<dbReference type="Proteomes" id="UP000298324">
    <property type="component" value="Unassembled WGS sequence"/>
</dbReference>
<comment type="caution">
    <text evidence="1">The sequence shown here is derived from an EMBL/GenBank/DDBJ whole genome shotgun (WGS) entry which is preliminary data.</text>
</comment>
<evidence type="ECO:0008006" key="3">
    <source>
        <dbReference type="Google" id="ProtNLM"/>
    </source>
</evidence>
<dbReference type="AlphaFoldDB" id="A0A4Y7RCT7"/>
<organism evidence="1 2">
    <name type="scientific">Pelotomaculum schinkii</name>
    <dbReference type="NCBI Taxonomy" id="78350"/>
    <lineage>
        <taxon>Bacteria</taxon>
        <taxon>Bacillati</taxon>
        <taxon>Bacillota</taxon>
        <taxon>Clostridia</taxon>
        <taxon>Eubacteriales</taxon>
        <taxon>Desulfotomaculaceae</taxon>
        <taxon>Pelotomaculum</taxon>
    </lineage>
</organism>
<evidence type="ECO:0000313" key="2">
    <source>
        <dbReference type="Proteomes" id="UP000298324"/>
    </source>
</evidence>
<reference evidence="1 2" key="1">
    <citation type="journal article" date="2018" name="Environ. Microbiol.">
        <title>Novel energy conservation strategies and behaviour of Pelotomaculum schinkii driving syntrophic propionate catabolism.</title>
        <authorList>
            <person name="Hidalgo-Ahumada C.A.P."/>
            <person name="Nobu M.K."/>
            <person name="Narihiro T."/>
            <person name="Tamaki H."/>
            <person name="Liu W.T."/>
            <person name="Kamagata Y."/>
            <person name="Stams A.J.M."/>
            <person name="Imachi H."/>
            <person name="Sousa D.Z."/>
        </authorList>
    </citation>
    <scope>NUCLEOTIDE SEQUENCE [LARGE SCALE GENOMIC DNA]</scope>
    <source>
        <strain evidence="1 2">HH</strain>
    </source>
</reference>
<accession>A0A4Y7RCT7</accession>
<dbReference type="PIRSF" id="PIRSF004764">
    <property type="entry name" value="YmfJ"/>
    <property type="match status" value="1"/>
</dbReference>
<keyword evidence="2" id="KW-1185">Reference proteome</keyword>
<dbReference type="EMBL" id="QFGA01000001">
    <property type="protein sequence ID" value="TEB06642.1"/>
    <property type="molecule type" value="Genomic_DNA"/>
</dbReference>
<dbReference type="Pfam" id="PF11588">
    <property type="entry name" value="DUF3243"/>
    <property type="match status" value="1"/>
</dbReference>
<protein>
    <recommendedName>
        <fullName evidence="3">DUF3243 domain-containing protein</fullName>
    </recommendedName>
</protein>